<dbReference type="PROSITE" id="PS50206">
    <property type="entry name" value="RHODANESE_3"/>
    <property type="match status" value="1"/>
</dbReference>
<keyword evidence="3" id="KW-1185">Reference proteome</keyword>
<dbReference type="AlphaFoldDB" id="A0ABD5S1D2"/>
<sequence length="128" mass="13786">MDDAFPEPDVNVESIASEALKERIDAGEPVAVLDVRAESEYEEWGIDGDSVEVVNLPYFELLDGASEEQLDRVPEGDPTVVVCAKGGSSEYVAGLLVEEGVDAANLDRGMEGWASVYEYRELDADTGA</sequence>
<dbReference type="InterPro" id="IPR001763">
    <property type="entry name" value="Rhodanese-like_dom"/>
</dbReference>
<dbReference type="PANTHER" id="PTHR43031:SF16">
    <property type="entry name" value="OXIDOREDUCTASE"/>
    <property type="match status" value="1"/>
</dbReference>
<dbReference type="PANTHER" id="PTHR43031">
    <property type="entry name" value="FAD-DEPENDENT OXIDOREDUCTASE"/>
    <property type="match status" value="1"/>
</dbReference>
<evidence type="ECO:0000313" key="3">
    <source>
        <dbReference type="Proteomes" id="UP001596328"/>
    </source>
</evidence>
<feature type="domain" description="Rhodanese" evidence="1">
    <location>
        <begin position="26"/>
        <end position="122"/>
    </location>
</feature>
<accession>A0ABD5S1D2</accession>
<evidence type="ECO:0000259" key="1">
    <source>
        <dbReference type="PROSITE" id="PS50206"/>
    </source>
</evidence>
<organism evidence="2 3">
    <name type="scientific">Halobium palmae</name>
    <dbReference type="NCBI Taxonomy" id="1776492"/>
    <lineage>
        <taxon>Archaea</taxon>
        <taxon>Methanobacteriati</taxon>
        <taxon>Methanobacteriota</taxon>
        <taxon>Stenosarchaea group</taxon>
        <taxon>Halobacteria</taxon>
        <taxon>Halobacteriales</taxon>
        <taxon>Haloferacaceae</taxon>
        <taxon>Halobium</taxon>
    </lineage>
</organism>
<protein>
    <submittedName>
        <fullName evidence="2">Rhodanese-like domain-containing protein</fullName>
    </submittedName>
</protein>
<dbReference type="EMBL" id="JBHSWU010000501">
    <property type="protein sequence ID" value="MFC6725385.1"/>
    <property type="molecule type" value="Genomic_DNA"/>
</dbReference>
<dbReference type="SMART" id="SM00450">
    <property type="entry name" value="RHOD"/>
    <property type="match status" value="1"/>
</dbReference>
<dbReference type="Proteomes" id="UP001596328">
    <property type="component" value="Unassembled WGS sequence"/>
</dbReference>
<comment type="caution">
    <text evidence="2">The sequence shown here is derived from an EMBL/GenBank/DDBJ whole genome shotgun (WGS) entry which is preliminary data.</text>
</comment>
<reference evidence="2 3" key="1">
    <citation type="journal article" date="2019" name="Int. J. Syst. Evol. Microbiol.">
        <title>The Global Catalogue of Microorganisms (GCM) 10K type strain sequencing project: providing services to taxonomists for standard genome sequencing and annotation.</title>
        <authorList>
            <consortium name="The Broad Institute Genomics Platform"/>
            <consortium name="The Broad Institute Genome Sequencing Center for Infectious Disease"/>
            <person name="Wu L."/>
            <person name="Ma J."/>
        </authorList>
    </citation>
    <scope>NUCLEOTIDE SEQUENCE [LARGE SCALE GENOMIC DNA]</scope>
    <source>
        <strain evidence="2 3">NBRC 111368</strain>
    </source>
</reference>
<dbReference type="SUPFAM" id="SSF52821">
    <property type="entry name" value="Rhodanese/Cell cycle control phosphatase"/>
    <property type="match status" value="1"/>
</dbReference>
<dbReference type="Pfam" id="PF00581">
    <property type="entry name" value="Rhodanese"/>
    <property type="match status" value="1"/>
</dbReference>
<feature type="non-terminal residue" evidence="2">
    <location>
        <position position="128"/>
    </location>
</feature>
<name>A0ABD5S1D2_9EURY</name>
<gene>
    <name evidence="2" type="ORF">ACFQE1_13605</name>
</gene>
<dbReference type="InterPro" id="IPR036873">
    <property type="entry name" value="Rhodanese-like_dom_sf"/>
</dbReference>
<evidence type="ECO:0000313" key="2">
    <source>
        <dbReference type="EMBL" id="MFC6725385.1"/>
    </source>
</evidence>
<dbReference type="InterPro" id="IPR050229">
    <property type="entry name" value="GlpE_sulfurtransferase"/>
</dbReference>
<dbReference type="Gene3D" id="3.40.250.10">
    <property type="entry name" value="Rhodanese-like domain"/>
    <property type="match status" value="1"/>
</dbReference>
<proteinExistence type="predicted"/>